<feature type="non-terminal residue" evidence="3">
    <location>
        <position position="142"/>
    </location>
</feature>
<comment type="caution">
    <text evidence="3">The sequence shown here is derived from an EMBL/GenBank/DDBJ whole genome shotgun (WGS) entry which is preliminary data.</text>
</comment>
<dbReference type="Gene3D" id="3.10.580.10">
    <property type="entry name" value="CBS-domain"/>
    <property type="match status" value="1"/>
</dbReference>
<dbReference type="PROSITE" id="PS51371">
    <property type="entry name" value="CBS"/>
    <property type="match status" value="1"/>
</dbReference>
<dbReference type="InterPro" id="IPR046342">
    <property type="entry name" value="CBS_dom_sf"/>
</dbReference>
<dbReference type="AlphaFoldDB" id="T0YXX1"/>
<keyword evidence="1" id="KW-1133">Transmembrane helix</keyword>
<dbReference type="EMBL" id="AUZZ01007937">
    <property type="protein sequence ID" value="EQD40486.1"/>
    <property type="molecule type" value="Genomic_DNA"/>
</dbReference>
<dbReference type="SUPFAM" id="SSF54631">
    <property type="entry name" value="CBS-domain pair"/>
    <property type="match status" value="1"/>
</dbReference>
<evidence type="ECO:0000313" key="3">
    <source>
        <dbReference type="EMBL" id="EQD40486.1"/>
    </source>
</evidence>
<feature type="transmembrane region" description="Helical" evidence="1">
    <location>
        <begin position="46"/>
        <end position="64"/>
    </location>
</feature>
<gene>
    <name evidence="3" type="ORF">B2A_11013</name>
</gene>
<organism evidence="3">
    <name type="scientific">mine drainage metagenome</name>
    <dbReference type="NCBI Taxonomy" id="410659"/>
    <lineage>
        <taxon>unclassified sequences</taxon>
        <taxon>metagenomes</taxon>
        <taxon>ecological metagenomes</taxon>
    </lineage>
</organism>
<feature type="domain" description="CBS" evidence="2">
    <location>
        <begin position="90"/>
        <end position="142"/>
    </location>
</feature>
<feature type="transmembrane region" description="Helical" evidence="1">
    <location>
        <begin position="20"/>
        <end position="40"/>
    </location>
</feature>
<sequence length="142" mass="15862">MLRAILWGATHDLRRATRWASALGQAFAGLLIGAGIVMVLGFSVPILGGGLINGIWLAFIGWYLNNAARMSYRQLLTQQILQDVPVSQLMLTHFEVVPPQLPLETLIDGYMLRSDQRAYPVVGEEERLLGMVFQRDVERLTP</sequence>
<dbReference type="CDD" id="cd02205">
    <property type="entry name" value="CBS_pair_SF"/>
    <property type="match status" value="1"/>
</dbReference>
<dbReference type="Pfam" id="PF00571">
    <property type="entry name" value="CBS"/>
    <property type="match status" value="1"/>
</dbReference>
<protein>
    <submittedName>
        <fullName evidence="3">Peptidase M50</fullName>
    </submittedName>
</protein>
<accession>T0YXX1</accession>
<keyword evidence="1" id="KW-0812">Transmembrane</keyword>
<evidence type="ECO:0000256" key="1">
    <source>
        <dbReference type="SAM" id="Phobius"/>
    </source>
</evidence>
<dbReference type="InterPro" id="IPR000644">
    <property type="entry name" value="CBS_dom"/>
</dbReference>
<keyword evidence="1" id="KW-0472">Membrane</keyword>
<name>T0YXX1_9ZZZZ</name>
<evidence type="ECO:0000259" key="2">
    <source>
        <dbReference type="PROSITE" id="PS51371"/>
    </source>
</evidence>
<proteinExistence type="predicted"/>
<reference evidence="3" key="2">
    <citation type="journal article" date="2014" name="ISME J.">
        <title>Microbial stratification in low pH oxic and suboxic macroscopic growths along an acid mine drainage.</title>
        <authorList>
            <person name="Mendez-Garcia C."/>
            <person name="Mesa V."/>
            <person name="Sprenger R.R."/>
            <person name="Richter M."/>
            <person name="Diez M.S."/>
            <person name="Solano J."/>
            <person name="Bargiela R."/>
            <person name="Golyshina O.V."/>
            <person name="Manteca A."/>
            <person name="Ramos J.L."/>
            <person name="Gallego J.R."/>
            <person name="Llorente I."/>
            <person name="Martins Dos Santos V.A."/>
            <person name="Jensen O.N."/>
            <person name="Pelaez A.I."/>
            <person name="Sanchez J."/>
            <person name="Ferrer M."/>
        </authorList>
    </citation>
    <scope>NUCLEOTIDE SEQUENCE</scope>
</reference>
<reference evidence="3" key="1">
    <citation type="submission" date="2013-08" db="EMBL/GenBank/DDBJ databases">
        <authorList>
            <person name="Mendez C."/>
            <person name="Richter M."/>
            <person name="Ferrer M."/>
            <person name="Sanchez J."/>
        </authorList>
    </citation>
    <scope>NUCLEOTIDE SEQUENCE</scope>
</reference>